<organism evidence="1">
    <name type="scientific">Chlamydomonas euryale</name>
    <dbReference type="NCBI Taxonomy" id="1486919"/>
    <lineage>
        <taxon>Eukaryota</taxon>
        <taxon>Viridiplantae</taxon>
        <taxon>Chlorophyta</taxon>
        <taxon>core chlorophytes</taxon>
        <taxon>Chlorophyceae</taxon>
        <taxon>CS clade</taxon>
        <taxon>Chlamydomonadales</taxon>
        <taxon>Chlamydomonadaceae</taxon>
        <taxon>Chlamydomonas</taxon>
    </lineage>
</organism>
<evidence type="ECO:0000313" key="1">
    <source>
        <dbReference type="EMBL" id="CAD8308204.1"/>
    </source>
</evidence>
<proteinExistence type="predicted"/>
<dbReference type="EMBL" id="HBEC01041947">
    <property type="protein sequence ID" value="CAD8308204.1"/>
    <property type="molecule type" value="Transcribed_RNA"/>
</dbReference>
<name>A0A7R9VX88_9CHLO</name>
<sequence>MANEAPGGAPAGGDPVDPESILNGAIMPAIEGLMENIEELAIAALQTANATIKLAAMQQQQMELLHELRKMRQEHRRGHEERHMELQTIAPQILGVGAIMVAFLLMPRSFPSRCLLHFHDSTCS</sequence>
<protein>
    <submittedName>
        <fullName evidence="1">Uncharacterized protein</fullName>
    </submittedName>
</protein>
<dbReference type="AlphaFoldDB" id="A0A7R9VX88"/>
<reference evidence="1" key="1">
    <citation type="submission" date="2021-01" db="EMBL/GenBank/DDBJ databases">
        <authorList>
            <person name="Corre E."/>
            <person name="Pelletier E."/>
            <person name="Niang G."/>
            <person name="Scheremetjew M."/>
            <person name="Finn R."/>
            <person name="Kale V."/>
            <person name="Holt S."/>
            <person name="Cochrane G."/>
            <person name="Meng A."/>
            <person name="Brown T."/>
            <person name="Cohen L."/>
        </authorList>
    </citation>
    <scope>NUCLEOTIDE SEQUENCE</scope>
    <source>
        <strain evidence="1">CCMP219</strain>
    </source>
</reference>
<accession>A0A7R9VX88</accession>
<gene>
    <name evidence="1" type="ORF">CEUR00632_LOCUS19519</name>
</gene>